<evidence type="ECO:0000256" key="8">
    <source>
        <dbReference type="PROSITE-ProRule" id="PRU00175"/>
    </source>
</evidence>
<dbReference type="InterPro" id="IPR013083">
    <property type="entry name" value="Znf_RING/FYVE/PHD"/>
</dbReference>
<keyword evidence="7" id="KW-0862">Zinc</keyword>
<name>A0AA39L940_SARSR</name>
<dbReference type="Pfam" id="PF13639">
    <property type="entry name" value="zf-RING_2"/>
    <property type="match status" value="1"/>
</dbReference>
<evidence type="ECO:0000256" key="3">
    <source>
        <dbReference type="ARBA" id="ARBA00022679"/>
    </source>
</evidence>
<feature type="region of interest" description="Disordered" evidence="9">
    <location>
        <begin position="364"/>
        <end position="433"/>
    </location>
</feature>
<comment type="caution">
    <text evidence="11">The sequence shown here is derived from an EMBL/GenBank/DDBJ whole genome shotgun (WGS) entry which is preliminary data.</text>
</comment>
<keyword evidence="4" id="KW-0479">Metal-binding</keyword>
<accession>A0AA39L940</accession>
<evidence type="ECO:0000256" key="5">
    <source>
        <dbReference type="ARBA" id="ARBA00022771"/>
    </source>
</evidence>
<keyword evidence="5 8" id="KW-0863">Zinc-finger</keyword>
<feature type="compositionally biased region" description="Polar residues" evidence="9">
    <location>
        <begin position="458"/>
        <end position="467"/>
    </location>
</feature>
<feature type="compositionally biased region" description="Polar residues" evidence="9">
    <location>
        <begin position="397"/>
        <end position="418"/>
    </location>
</feature>
<dbReference type="GO" id="GO:0061630">
    <property type="term" value="F:ubiquitin protein ligase activity"/>
    <property type="evidence" value="ECO:0007669"/>
    <property type="project" value="UniProtKB-EC"/>
</dbReference>
<dbReference type="SMART" id="SM00184">
    <property type="entry name" value="RING"/>
    <property type="match status" value="1"/>
</dbReference>
<gene>
    <name evidence="11" type="ORF">NLU13_4895</name>
</gene>
<dbReference type="GO" id="GO:0008270">
    <property type="term" value="F:zinc ion binding"/>
    <property type="evidence" value="ECO:0007669"/>
    <property type="project" value="UniProtKB-KW"/>
</dbReference>
<comment type="catalytic activity">
    <reaction evidence="1">
        <text>S-ubiquitinyl-[E2 ubiquitin-conjugating enzyme]-L-cysteine + [acceptor protein]-L-lysine = [E2 ubiquitin-conjugating enzyme]-L-cysteine + N(6)-ubiquitinyl-[acceptor protein]-L-lysine.</text>
        <dbReference type="EC" id="2.3.2.27"/>
    </reaction>
</comment>
<dbReference type="SUPFAM" id="SSF57850">
    <property type="entry name" value="RING/U-box"/>
    <property type="match status" value="1"/>
</dbReference>
<feature type="compositionally biased region" description="Basic and acidic residues" evidence="9">
    <location>
        <begin position="478"/>
        <end position="489"/>
    </location>
</feature>
<dbReference type="EMBL" id="JAPDFR010000003">
    <property type="protein sequence ID" value="KAK0388652.1"/>
    <property type="molecule type" value="Genomic_DNA"/>
</dbReference>
<feature type="compositionally biased region" description="Gly residues" evidence="9">
    <location>
        <begin position="372"/>
        <end position="384"/>
    </location>
</feature>
<dbReference type="PANTHER" id="PTHR45931:SF3">
    <property type="entry name" value="RING ZINC FINGER-CONTAINING PROTEIN"/>
    <property type="match status" value="1"/>
</dbReference>
<dbReference type="Proteomes" id="UP001175261">
    <property type="component" value="Unassembled WGS sequence"/>
</dbReference>
<evidence type="ECO:0000256" key="6">
    <source>
        <dbReference type="ARBA" id="ARBA00022786"/>
    </source>
</evidence>
<dbReference type="FunFam" id="3.30.40.10:FF:000127">
    <property type="entry name" value="E3 ubiquitin-protein ligase RNF181"/>
    <property type="match status" value="1"/>
</dbReference>
<evidence type="ECO:0000256" key="9">
    <source>
        <dbReference type="SAM" id="MobiDB-lite"/>
    </source>
</evidence>
<feature type="compositionally biased region" description="Low complexity" evidence="9">
    <location>
        <begin position="539"/>
        <end position="549"/>
    </location>
</feature>
<keyword evidence="6" id="KW-0833">Ubl conjugation pathway</keyword>
<sequence length="569" mass="62523">MSASRPGGGQHLDATAGREVVFCHACSYEWYRDEQGLECPRCRSEITEVVDPSEDPRDHSRPVPNLDDLPSSASTSPERHRHQDEDSDPEEADIEEHLGPHGFTYRRATFSGPDHDHLHHHHHQPGFEQDHSDRNRQSPPVDPVLQRFADMLQGLSNPSRAGGPMNFGGNRHTTFQRTTFTSRTTGGGTASVTIFSGPALHHARAGHDDPFQDFFNSTMRDMGPPPVAQGQANNEQGPPAGFAQSLQEILNLFNPANAAVGDAVYSQEALDRIITNLMEQNPQSNAAPPASEQALEKLERKKVTADLLGEDGHTECAICIDSFEEGQTATFLPCKHWFHDECVVLWLKEHNTCPVCRTPIETREEHNANQSGSGGNGSGSGNRGLGDSSSSGDQAGPESSQAQPGSTDPNTGSRSNHGFMSFATGSYPPPQQRPETRVMFYRFGTGNVPARPAPLTRPPSQSQTPLNQVMRDISSSQREQERTRAREAATDQSYDTSRFQHRRTSMSPTAPRSYTPAEHGARMRQRSPSSSERRRTPPESESNNRNSSNGPLGWLRDRFGGSQRDGRGS</sequence>
<evidence type="ECO:0000259" key="10">
    <source>
        <dbReference type="PROSITE" id="PS50089"/>
    </source>
</evidence>
<dbReference type="GO" id="GO:0016567">
    <property type="term" value="P:protein ubiquitination"/>
    <property type="evidence" value="ECO:0007669"/>
    <property type="project" value="UniProtKB-ARBA"/>
</dbReference>
<dbReference type="EC" id="2.3.2.27" evidence="2"/>
<evidence type="ECO:0000256" key="7">
    <source>
        <dbReference type="ARBA" id="ARBA00022833"/>
    </source>
</evidence>
<keyword evidence="3" id="KW-0808">Transferase</keyword>
<dbReference type="AlphaFoldDB" id="A0AA39L940"/>
<feature type="region of interest" description="Disordered" evidence="9">
    <location>
        <begin position="448"/>
        <end position="569"/>
    </location>
</feature>
<evidence type="ECO:0000313" key="12">
    <source>
        <dbReference type="Proteomes" id="UP001175261"/>
    </source>
</evidence>
<evidence type="ECO:0000256" key="4">
    <source>
        <dbReference type="ARBA" id="ARBA00022723"/>
    </source>
</evidence>
<evidence type="ECO:0000256" key="2">
    <source>
        <dbReference type="ARBA" id="ARBA00012483"/>
    </source>
</evidence>
<dbReference type="PROSITE" id="PS50089">
    <property type="entry name" value="ZF_RING_2"/>
    <property type="match status" value="1"/>
</dbReference>
<feature type="compositionally biased region" description="Basic and acidic residues" evidence="9">
    <location>
        <begin position="555"/>
        <end position="569"/>
    </location>
</feature>
<protein>
    <recommendedName>
        <fullName evidence="2">RING-type E3 ubiquitin transferase</fullName>
        <ecNumber evidence="2">2.3.2.27</ecNumber>
    </recommendedName>
</protein>
<dbReference type="GO" id="GO:0006511">
    <property type="term" value="P:ubiquitin-dependent protein catabolic process"/>
    <property type="evidence" value="ECO:0007669"/>
    <property type="project" value="TreeGrafter"/>
</dbReference>
<keyword evidence="12" id="KW-1185">Reference proteome</keyword>
<evidence type="ECO:0000256" key="1">
    <source>
        <dbReference type="ARBA" id="ARBA00000900"/>
    </source>
</evidence>
<dbReference type="CDD" id="cd16454">
    <property type="entry name" value="RING-H2_PA-TM-RING"/>
    <property type="match status" value="1"/>
</dbReference>
<feature type="region of interest" description="Disordered" evidence="9">
    <location>
        <begin position="47"/>
        <end position="142"/>
    </location>
</feature>
<organism evidence="11 12">
    <name type="scientific">Sarocladium strictum</name>
    <name type="common">Black bundle disease fungus</name>
    <name type="synonym">Acremonium strictum</name>
    <dbReference type="NCBI Taxonomy" id="5046"/>
    <lineage>
        <taxon>Eukaryota</taxon>
        <taxon>Fungi</taxon>
        <taxon>Dikarya</taxon>
        <taxon>Ascomycota</taxon>
        <taxon>Pezizomycotina</taxon>
        <taxon>Sordariomycetes</taxon>
        <taxon>Hypocreomycetidae</taxon>
        <taxon>Hypocreales</taxon>
        <taxon>Sarocladiaceae</taxon>
        <taxon>Sarocladium</taxon>
    </lineage>
</organism>
<dbReference type="InterPro" id="IPR051834">
    <property type="entry name" value="RING_finger_E3_ligase"/>
</dbReference>
<reference evidence="11" key="1">
    <citation type="submission" date="2022-10" db="EMBL/GenBank/DDBJ databases">
        <title>Determination and structural analysis of whole genome sequence of Sarocladium strictum F4-1.</title>
        <authorList>
            <person name="Hu L."/>
            <person name="Jiang Y."/>
        </authorList>
    </citation>
    <scope>NUCLEOTIDE SEQUENCE</scope>
    <source>
        <strain evidence="11">F4-1</strain>
    </source>
</reference>
<dbReference type="PANTHER" id="PTHR45931">
    <property type="entry name" value="SI:CH211-59O9.10"/>
    <property type="match status" value="1"/>
</dbReference>
<feature type="domain" description="RING-type" evidence="10">
    <location>
        <begin position="316"/>
        <end position="357"/>
    </location>
</feature>
<dbReference type="InterPro" id="IPR001841">
    <property type="entry name" value="Znf_RING"/>
</dbReference>
<dbReference type="Gene3D" id="3.30.40.10">
    <property type="entry name" value="Zinc/RING finger domain, C3HC4 (zinc finger)"/>
    <property type="match status" value="1"/>
</dbReference>
<evidence type="ECO:0000313" key="11">
    <source>
        <dbReference type="EMBL" id="KAK0388652.1"/>
    </source>
</evidence>
<proteinExistence type="predicted"/>
<dbReference type="GO" id="GO:0005634">
    <property type="term" value="C:nucleus"/>
    <property type="evidence" value="ECO:0007669"/>
    <property type="project" value="TreeGrafter"/>
</dbReference>
<feature type="compositionally biased region" description="Acidic residues" evidence="9">
    <location>
        <begin position="85"/>
        <end position="94"/>
    </location>
</feature>